<dbReference type="Gene3D" id="2.30.30.240">
    <property type="entry name" value="PRC-barrel domain"/>
    <property type="match status" value="1"/>
</dbReference>
<evidence type="ECO:0000256" key="2">
    <source>
        <dbReference type="ARBA" id="ARBA00022517"/>
    </source>
</evidence>
<dbReference type="Pfam" id="PF24986">
    <property type="entry name" value="PRC_RimM"/>
    <property type="match status" value="1"/>
</dbReference>
<proteinExistence type="inferred from homology"/>
<dbReference type="PANTHER" id="PTHR33692:SF1">
    <property type="entry name" value="RIBOSOME MATURATION FACTOR RIMM"/>
    <property type="match status" value="1"/>
</dbReference>
<keyword evidence="9" id="KW-1185">Reference proteome</keyword>
<comment type="subcellular location">
    <subcellularLocation>
        <location evidence="5">Cytoplasm</location>
    </subcellularLocation>
</comment>
<protein>
    <recommendedName>
        <fullName evidence="5">Ribosome maturation factor RimM</fullName>
    </recommendedName>
</protein>
<keyword evidence="3 5" id="KW-0698">rRNA processing</keyword>
<evidence type="ECO:0000256" key="5">
    <source>
        <dbReference type="HAMAP-Rule" id="MF_00014"/>
    </source>
</evidence>
<evidence type="ECO:0000313" key="8">
    <source>
        <dbReference type="EMBL" id="VBB05644.1"/>
    </source>
</evidence>
<comment type="similarity">
    <text evidence="5">Belongs to the RimM family.</text>
</comment>
<accession>A0A498R2F4</accession>
<feature type="domain" description="Ribosome maturation factor RimM PRC barrel" evidence="7">
    <location>
        <begin position="98"/>
        <end position="165"/>
    </location>
</feature>
<dbReference type="OrthoDB" id="9810331at2"/>
<evidence type="ECO:0000313" key="9">
    <source>
        <dbReference type="Proteomes" id="UP000277811"/>
    </source>
</evidence>
<dbReference type="EMBL" id="UPPP01000057">
    <property type="protein sequence ID" value="VBB05644.1"/>
    <property type="molecule type" value="Genomic_DNA"/>
</dbReference>
<comment type="domain">
    <text evidence="5">The PRC barrel domain binds ribosomal protein uS19.</text>
</comment>
<dbReference type="RefSeq" id="WP_122626623.1">
    <property type="nucleotide sequence ID" value="NZ_UPPP01000057.1"/>
</dbReference>
<dbReference type="InterPro" id="IPR009000">
    <property type="entry name" value="Transl_B-barrel_sf"/>
</dbReference>
<organism evidence="8 9">
    <name type="scientific">Lucifera butyrica</name>
    <dbReference type="NCBI Taxonomy" id="1351585"/>
    <lineage>
        <taxon>Bacteria</taxon>
        <taxon>Bacillati</taxon>
        <taxon>Bacillota</taxon>
        <taxon>Negativicutes</taxon>
        <taxon>Veillonellales</taxon>
        <taxon>Veillonellaceae</taxon>
        <taxon>Lucifera</taxon>
    </lineage>
</organism>
<dbReference type="GO" id="GO:0042274">
    <property type="term" value="P:ribosomal small subunit biogenesis"/>
    <property type="evidence" value="ECO:0007669"/>
    <property type="project" value="UniProtKB-UniRule"/>
</dbReference>
<keyword evidence="4 5" id="KW-0143">Chaperone</keyword>
<keyword evidence="2 5" id="KW-0690">Ribosome biogenesis</keyword>
<evidence type="ECO:0000256" key="4">
    <source>
        <dbReference type="ARBA" id="ARBA00023186"/>
    </source>
</evidence>
<dbReference type="GO" id="GO:0005840">
    <property type="term" value="C:ribosome"/>
    <property type="evidence" value="ECO:0007669"/>
    <property type="project" value="InterPro"/>
</dbReference>
<dbReference type="SUPFAM" id="SSF50447">
    <property type="entry name" value="Translation proteins"/>
    <property type="match status" value="1"/>
</dbReference>
<dbReference type="AlphaFoldDB" id="A0A498R2F4"/>
<dbReference type="GO" id="GO:0043022">
    <property type="term" value="F:ribosome binding"/>
    <property type="evidence" value="ECO:0007669"/>
    <property type="project" value="InterPro"/>
</dbReference>
<dbReference type="InterPro" id="IPR002676">
    <property type="entry name" value="RimM_N"/>
</dbReference>
<reference evidence="8 9" key="1">
    <citation type="submission" date="2018-06" db="EMBL/GenBank/DDBJ databases">
        <authorList>
            <person name="Strepis N."/>
        </authorList>
    </citation>
    <scope>NUCLEOTIDE SEQUENCE [LARGE SCALE GENOMIC DNA]</scope>
    <source>
        <strain evidence="8">LUCI</strain>
    </source>
</reference>
<dbReference type="NCBIfam" id="TIGR02273">
    <property type="entry name" value="16S_RimM"/>
    <property type="match status" value="1"/>
</dbReference>
<evidence type="ECO:0000259" key="6">
    <source>
        <dbReference type="Pfam" id="PF01782"/>
    </source>
</evidence>
<dbReference type="SUPFAM" id="SSF50346">
    <property type="entry name" value="PRC-barrel domain"/>
    <property type="match status" value="1"/>
</dbReference>
<evidence type="ECO:0000256" key="3">
    <source>
        <dbReference type="ARBA" id="ARBA00022552"/>
    </source>
</evidence>
<dbReference type="Pfam" id="PF01782">
    <property type="entry name" value="RimM"/>
    <property type="match status" value="1"/>
</dbReference>
<dbReference type="PANTHER" id="PTHR33692">
    <property type="entry name" value="RIBOSOME MATURATION FACTOR RIMM"/>
    <property type="match status" value="1"/>
</dbReference>
<dbReference type="InterPro" id="IPR011033">
    <property type="entry name" value="PRC_barrel-like_sf"/>
</dbReference>
<dbReference type="HAMAP" id="MF_00014">
    <property type="entry name" value="Ribosome_mat_RimM"/>
    <property type="match status" value="1"/>
</dbReference>
<keyword evidence="1 5" id="KW-0963">Cytoplasm</keyword>
<dbReference type="Proteomes" id="UP000277811">
    <property type="component" value="Unassembled WGS sequence"/>
</dbReference>
<dbReference type="GO" id="GO:0006364">
    <property type="term" value="P:rRNA processing"/>
    <property type="evidence" value="ECO:0007669"/>
    <property type="project" value="UniProtKB-UniRule"/>
</dbReference>
<feature type="domain" description="RimM N-terminal" evidence="6">
    <location>
        <begin position="8"/>
        <end position="85"/>
    </location>
</feature>
<dbReference type="InterPro" id="IPR056792">
    <property type="entry name" value="PRC_RimM"/>
</dbReference>
<dbReference type="InterPro" id="IPR011961">
    <property type="entry name" value="RimM"/>
</dbReference>
<evidence type="ECO:0000259" key="7">
    <source>
        <dbReference type="Pfam" id="PF24986"/>
    </source>
</evidence>
<comment type="subunit">
    <text evidence="5">Binds ribosomal protein uS19.</text>
</comment>
<evidence type="ECO:0000256" key="1">
    <source>
        <dbReference type="ARBA" id="ARBA00022490"/>
    </source>
</evidence>
<sequence length="166" mass="18711">MTDNFIAIGKIVAPHGVRGDVRVIPLTDFPERFNGLKTVYLEDGTSLSVQDARFHKQFVLLRFRGLDTMNAVEGLRGKLIQVQRKDAVLLPEGHYYQFEIIGLKVYTVAGDKLGTITDIIRTGSNDVYVVEQADKRPVLVPALKKVVKKIDIKAGQMMVELQKEWE</sequence>
<comment type="function">
    <text evidence="5">An accessory protein needed during the final step in the assembly of 30S ribosomal subunit, possibly for assembly of the head region. Essential for efficient processing of 16S rRNA. May be needed both before and after RbfA during the maturation of 16S rRNA. It has affinity for free ribosomal 30S subunits but not for 70S ribosomes.</text>
</comment>
<dbReference type="InterPro" id="IPR036976">
    <property type="entry name" value="RimM_N_sf"/>
</dbReference>
<name>A0A498R2F4_9FIRM</name>
<gene>
    <name evidence="5" type="primary">rimM</name>
    <name evidence="8" type="ORF">LUCI_0854</name>
</gene>
<dbReference type="Gene3D" id="2.40.30.60">
    <property type="entry name" value="RimM"/>
    <property type="match status" value="1"/>
</dbReference>
<dbReference type="GO" id="GO:0005737">
    <property type="term" value="C:cytoplasm"/>
    <property type="evidence" value="ECO:0007669"/>
    <property type="project" value="UniProtKB-SubCell"/>
</dbReference>